<reference evidence="1" key="1">
    <citation type="submission" date="2017-04" db="EMBL/GenBank/DDBJ databases">
        <authorList>
            <person name="Varghese N."/>
            <person name="Submissions S."/>
        </authorList>
    </citation>
    <scope>NUCLEOTIDE SEQUENCE</scope>
    <source>
        <strain evidence="1">WTE2008</strain>
    </source>
</reference>
<evidence type="ECO:0000313" key="2">
    <source>
        <dbReference type="Proteomes" id="UP000192328"/>
    </source>
</evidence>
<keyword evidence="2" id="KW-1185">Reference proteome</keyword>
<dbReference type="Proteomes" id="UP000192328">
    <property type="component" value="Unassembled WGS sequence"/>
</dbReference>
<proteinExistence type="predicted"/>
<sequence>MNVIEITGEPILHGGQEKFILNVIENIDYSGLSIDVLTPYICDNEGFRKLLISKGGNVYELGLEFKPGESRKLLLNPITQFLKEHHYDVVHIHSGSISVLAYTALAAKHASARKIIVHSHSTGISSIKHKVIRFIFGFLLKKCATDFLACSKQAGEMKYPRSIVKNDLKIIENGISIDEYKRNDEIRKSKRNELNIADDSYVIGHVGRFSQEKNHSFIVSLFGEIHEKIPISKLLLVGDGELLTDVKEEVKRKHLEDSVIFTGNVDNVPDYYQVMDIFVLPSLYEGFSFVTLEAQAAGLPCIISTGVPQTVVLGQNVDQISLEDINGWIERAIYYKDIEPVDNSTVIREKGYDIKQTAAKIKNLYEG</sequence>
<protein>
    <submittedName>
        <fullName evidence="1">Glycosyltransferase involved in cell wall bisynthesis</fullName>
    </submittedName>
</protein>
<name>A0AC61PNA9_9FIRM</name>
<comment type="caution">
    <text evidence="1">The sequence shown here is derived from an EMBL/GenBank/DDBJ whole genome shotgun (WGS) entry which is preliminary data.</text>
</comment>
<evidence type="ECO:0000313" key="1">
    <source>
        <dbReference type="EMBL" id="SMC75918.1"/>
    </source>
</evidence>
<gene>
    <name evidence="1" type="ORF">SAMN06297397_2340</name>
</gene>
<organism evidence="1 2">
    <name type="scientific">Aristaeella lactis</name>
    <dbReference type="NCBI Taxonomy" id="3046383"/>
    <lineage>
        <taxon>Bacteria</taxon>
        <taxon>Bacillati</taxon>
        <taxon>Bacillota</taxon>
        <taxon>Clostridia</taxon>
        <taxon>Eubacteriales</taxon>
        <taxon>Aristaeellaceae</taxon>
        <taxon>Aristaeella</taxon>
    </lineage>
</organism>
<accession>A0AC61PNA9</accession>
<dbReference type="EMBL" id="FWXZ01000005">
    <property type="protein sequence ID" value="SMC75918.1"/>
    <property type="molecule type" value="Genomic_DNA"/>
</dbReference>